<dbReference type="PROSITE" id="PS51257">
    <property type="entry name" value="PROKAR_LIPOPROTEIN"/>
    <property type="match status" value="1"/>
</dbReference>
<feature type="chain" id="PRO_5026766668" description="DUF4377 domain-containing protein" evidence="1">
    <location>
        <begin position="21"/>
        <end position="132"/>
    </location>
</feature>
<feature type="signal peptide" evidence="1">
    <location>
        <begin position="1"/>
        <end position="20"/>
    </location>
</feature>
<sequence length="132" mass="14681">MKKIVLIAVLGMFLSLTACSGDDDNSNPEVSQVEIRIRNASTVEYTDIIVNTSGGENTYGDLSSDVTSEYKTFDFAYRYAYIELKINGEIFTIQPIDYVGETKLTPGKYTYEIGAGASTNQFTRLSLKFIED</sequence>
<evidence type="ECO:0000256" key="1">
    <source>
        <dbReference type="SAM" id="SignalP"/>
    </source>
</evidence>
<gene>
    <name evidence="2" type="ORF">GWK08_14835</name>
</gene>
<proteinExistence type="predicted"/>
<evidence type="ECO:0000313" key="2">
    <source>
        <dbReference type="EMBL" id="NER14730.1"/>
    </source>
</evidence>
<dbReference type="Proteomes" id="UP000468581">
    <property type="component" value="Unassembled WGS sequence"/>
</dbReference>
<comment type="caution">
    <text evidence="2">The sequence shown here is derived from an EMBL/GenBank/DDBJ whole genome shotgun (WGS) entry which is preliminary data.</text>
</comment>
<evidence type="ECO:0008006" key="4">
    <source>
        <dbReference type="Google" id="ProtNLM"/>
    </source>
</evidence>
<keyword evidence="3" id="KW-1185">Reference proteome</keyword>
<dbReference type="AlphaFoldDB" id="A0A6P0UQH4"/>
<reference evidence="2 3" key="1">
    <citation type="submission" date="2020-01" db="EMBL/GenBank/DDBJ databases">
        <title>Leptobacterium flavescens.</title>
        <authorList>
            <person name="Wang G."/>
        </authorList>
    </citation>
    <scope>NUCLEOTIDE SEQUENCE [LARGE SCALE GENOMIC DNA]</scope>
    <source>
        <strain evidence="2 3">KCTC 22160</strain>
    </source>
</reference>
<dbReference type="RefSeq" id="WP_163608010.1">
    <property type="nucleotide sequence ID" value="NZ_JAABOO010000003.1"/>
</dbReference>
<protein>
    <recommendedName>
        <fullName evidence="4">DUF4377 domain-containing protein</fullName>
    </recommendedName>
</protein>
<dbReference type="EMBL" id="JAABOO010000003">
    <property type="protein sequence ID" value="NER14730.1"/>
    <property type="molecule type" value="Genomic_DNA"/>
</dbReference>
<accession>A0A6P0UQH4</accession>
<name>A0A6P0UQH4_9FLAO</name>
<evidence type="ECO:0000313" key="3">
    <source>
        <dbReference type="Proteomes" id="UP000468581"/>
    </source>
</evidence>
<keyword evidence="1" id="KW-0732">Signal</keyword>
<organism evidence="2 3">
    <name type="scientific">Leptobacterium flavescens</name>
    <dbReference type="NCBI Taxonomy" id="472055"/>
    <lineage>
        <taxon>Bacteria</taxon>
        <taxon>Pseudomonadati</taxon>
        <taxon>Bacteroidota</taxon>
        <taxon>Flavobacteriia</taxon>
        <taxon>Flavobacteriales</taxon>
        <taxon>Flavobacteriaceae</taxon>
        <taxon>Leptobacterium</taxon>
    </lineage>
</organism>